<reference evidence="1" key="1">
    <citation type="submission" date="2021-06" db="EMBL/GenBank/DDBJ databases">
        <authorList>
            <person name="Kallberg Y."/>
            <person name="Tangrot J."/>
            <person name="Rosling A."/>
        </authorList>
    </citation>
    <scope>NUCLEOTIDE SEQUENCE</scope>
    <source>
        <strain evidence="1">MA461A</strain>
    </source>
</reference>
<evidence type="ECO:0000313" key="1">
    <source>
        <dbReference type="EMBL" id="CAG8827390.1"/>
    </source>
</evidence>
<dbReference type="Proteomes" id="UP000789920">
    <property type="component" value="Unassembled WGS sequence"/>
</dbReference>
<sequence length="42" mass="5102">MDTQSLVTISKQSTKNTDSRLFIRQRRNMARLEVNDIYRDYH</sequence>
<gene>
    <name evidence="1" type="ORF">RPERSI_LOCUS26968</name>
</gene>
<proteinExistence type="predicted"/>
<protein>
    <submittedName>
        <fullName evidence="1">19419_t:CDS:1</fullName>
    </submittedName>
</protein>
<comment type="caution">
    <text evidence="1">The sequence shown here is derived from an EMBL/GenBank/DDBJ whole genome shotgun (WGS) entry which is preliminary data.</text>
</comment>
<accession>A0ACA9S675</accession>
<keyword evidence="2" id="KW-1185">Reference proteome</keyword>
<feature type="non-terminal residue" evidence="1">
    <location>
        <position position="42"/>
    </location>
</feature>
<organism evidence="1 2">
    <name type="scientific">Racocetra persica</name>
    <dbReference type="NCBI Taxonomy" id="160502"/>
    <lineage>
        <taxon>Eukaryota</taxon>
        <taxon>Fungi</taxon>
        <taxon>Fungi incertae sedis</taxon>
        <taxon>Mucoromycota</taxon>
        <taxon>Glomeromycotina</taxon>
        <taxon>Glomeromycetes</taxon>
        <taxon>Diversisporales</taxon>
        <taxon>Gigasporaceae</taxon>
        <taxon>Racocetra</taxon>
    </lineage>
</organism>
<dbReference type="EMBL" id="CAJVQC010093732">
    <property type="protein sequence ID" value="CAG8827390.1"/>
    <property type="molecule type" value="Genomic_DNA"/>
</dbReference>
<name>A0ACA9S675_9GLOM</name>
<evidence type="ECO:0000313" key="2">
    <source>
        <dbReference type="Proteomes" id="UP000789920"/>
    </source>
</evidence>